<feature type="region of interest" description="Disordered" evidence="1">
    <location>
        <begin position="19"/>
        <end position="95"/>
    </location>
</feature>
<evidence type="ECO:0000313" key="2">
    <source>
        <dbReference type="EMBL" id="KAL2845301.1"/>
    </source>
</evidence>
<dbReference type="EMBL" id="JBFXLU010000073">
    <property type="protein sequence ID" value="KAL2845301.1"/>
    <property type="molecule type" value="Genomic_DNA"/>
</dbReference>
<reference evidence="2 3" key="1">
    <citation type="submission" date="2024-07" db="EMBL/GenBank/DDBJ databases">
        <title>Section-level genome sequencing and comparative genomics of Aspergillus sections Usti and Cavernicolus.</title>
        <authorList>
            <consortium name="Lawrence Berkeley National Laboratory"/>
            <person name="Nybo J.L."/>
            <person name="Vesth T.C."/>
            <person name="Theobald S."/>
            <person name="Frisvad J.C."/>
            <person name="Larsen T.O."/>
            <person name="Kjaerboelling I."/>
            <person name="Rothschild-Mancinelli K."/>
            <person name="Lyhne E.K."/>
            <person name="Kogle M.E."/>
            <person name="Barry K."/>
            <person name="Clum A."/>
            <person name="Na H."/>
            <person name="Ledsgaard L."/>
            <person name="Lin J."/>
            <person name="Lipzen A."/>
            <person name="Kuo A."/>
            <person name="Riley R."/>
            <person name="Mondo S."/>
            <person name="Labutti K."/>
            <person name="Haridas S."/>
            <person name="Pangalinan J."/>
            <person name="Salamov A.A."/>
            <person name="Simmons B.A."/>
            <person name="Magnuson J.K."/>
            <person name="Chen J."/>
            <person name="Drula E."/>
            <person name="Henrissat B."/>
            <person name="Wiebenga A."/>
            <person name="Lubbers R.J."/>
            <person name="Gomes A.C."/>
            <person name="Makela M.R."/>
            <person name="Stajich J."/>
            <person name="Grigoriev I.V."/>
            <person name="Mortensen U.H."/>
            <person name="De Vries R.P."/>
            <person name="Baker S.E."/>
            <person name="Andersen M.R."/>
        </authorList>
    </citation>
    <scope>NUCLEOTIDE SEQUENCE [LARGE SCALE GENOMIC DNA]</scope>
    <source>
        <strain evidence="2 3">CBS 123904</strain>
    </source>
</reference>
<evidence type="ECO:0000256" key="1">
    <source>
        <dbReference type="SAM" id="MobiDB-lite"/>
    </source>
</evidence>
<sequence length="247" mass="27056">MHWVNGTWLWAKHRANHSTSSPIYLEPRPSTNTRANPRTRENRPRTWSLPTYNHPQDAGHARTTSGLGTPAGSGSRSRSDSSVTTSSRGTQTGSAAAAVAGYGVGAGLPHPHPHPHPHPRPPPLCLHCTESYSYTSSAASTAAGGPPFLCCIRCGRYRSRTYHYLHFDDPVTYPEYGICSRERTDCAKAKAREQLAAEKEVEMEGRMGVGFGFGFEHEGDMGDMQDMRDVYELPDTSTESMETSSLC</sequence>
<organism evidence="2 3">
    <name type="scientific">Aspergillus pseudoustus</name>
    <dbReference type="NCBI Taxonomy" id="1810923"/>
    <lineage>
        <taxon>Eukaryota</taxon>
        <taxon>Fungi</taxon>
        <taxon>Dikarya</taxon>
        <taxon>Ascomycota</taxon>
        <taxon>Pezizomycotina</taxon>
        <taxon>Eurotiomycetes</taxon>
        <taxon>Eurotiomycetidae</taxon>
        <taxon>Eurotiales</taxon>
        <taxon>Aspergillaceae</taxon>
        <taxon>Aspergillus</taxon>
        <taxon>Aspergillus subgen. Nidulantes</taxon>
    </lineage>
</organism>
<comment type="caution">
    <text evidence="2">The sequence shown here is derived from an EMBL/GenBank/DDBJ whole genome shotgun (WGS) entry which is preliminary data.</text>
</comment>
<dbReference type="Proteomes" id="UP001610446">
    <property type="component" value="Unassembled WGS sequence"/>
</dbReference>
<protein>
    <recommendedName>
        <fullName evidence="4">C2H2-type domain-containing protein</fullName>
    </recommendedName>
</protein>
<name>A0ABR4JZ00_9EURO</name>
<keyword evidence="3" id="KW-1185">Reference proteome</keyword>
<proteinExistence type="predicted"/>
<evidence type="ECO:0008006" key="4">
    <source>
        <dbReference type="Google" id="ProtNLM"/>
    </source>
</evidence>
<accession>A0ABR4JZ00</accession>
<evidence type="ECO:0000313" key="3">
    <source>
        <dbReference type="Proteomes" id="UP001610446"/>
    </source>
</evidence>
<gene>
    <name evidence="2" type="ORF">BJY01DRAFT_247774</name>
</gene>
<feature type="compositionally biased region" description="Low complexity" evidence="1">
    <location>
        <begin position="72"/>
        <end position="95"/>
    </location>
</feature>